<keyword evidence="2" id="KW-0472">Membrane</keyword>
<feature type="region of interest" description="Disordered" evidence="1">
    <location>
        <begin position="140"/>
        <end position="165"/>
    </location>
</feature>
<keyword evidence="2" id="KW-0812">Transmembrane</keyword>
<dbReference type="RefSeq" id="WP_152713377.1">
    <property type="nucleotide sequence ID" value="NZ_VOSJ01000562.1"/>
</dbReference>
<accession>A0A5N7MLB9</accession>
<organism evidence="4 5">
    <name type="scientific">Microvirga tunisiensis</name>
    <dbReference type="NCBI Taxonomy" id="2108360"/>
    <lineage>
        <taxon>Bacteria</taxon>
        <taxon>Pseudomonadati</taxon>
        <taxon>Pseudomonadota</taxon>
        <taxon>Alphaproteobacteria</taxon>
        <taxon>Hyphomicrobiales</taxon>
        <taxon>Methylobacteriaceae</taxon>
        <taxon>Microvirga</taxon>
    </lineage>
</organism>
<feature type="compositionally biased region" description="Low complexity" evidence="1">
    <location>
        <begin position="140"/>
        <end position="154"/>
    </location>
</feature>
<dbReference type="EMBL" id="VOSK01000078">
    <property type="protein sequence ID" value="MPR27239.1"/>
    <property type="molecule type" value="Genomic_DNA"/>
</dbReference>
<dbReference type="OrthoDB" id="1631120at2"/>
<dbReference type="NCBIfam" id="NF033664">
    <property type="entry name" value="PACE_transport"/>
    <property type="match status" value="1"/>
</dbReference>
<dbReference type="InterPro" id="IPR058208">
    <property type="entry name" value="PACE"/>
</dbReference>
<evidence type="ECO:0000256" key="1">
    <source>
        <dbReference type="SAM" id="MobiDB-lite"/>
    </source>
</evidence>
<name>A0A5N7MLB9_9HYPH</name>
<evidence type="ECO:0000259" key="3">
    <source>
        <dbReference type="Pfam" id="PF05232"/>
    </source>
</evidence>
<feature type="transmembrane region" description="Helical" evidence="2">
    <location>
        <begin position="108"/>
        <end position="129"/>
    </location>
</feature>
<evidence type="ECO:0000313" key="5">
    <source>
        <dbReference type="Proteomes" id="UP000403266"/>
    </source>
</evidence>
<protein>
    <submittedName>
        <fullName evidence="4">PACE efflux transporter</fullName>
    </submittedName>
</protein>
<evidence type="ECO:0000256" key="2">
    <source>
        <dbReference type="SAM" id="Phobius"/>
    </source>
</evidence>
<dbReference type="AlphaFoldDB" id="A0A5N7MLB9"/>
<sequence length="165" mass="17769">MRSTGDRIRHAISFELGGLALVSPLGAWAFDLPLADLTVVRMACAIIATVWTYAYNLAFDAVLQRLSGGPGKSIPMRVLQAVLFEAGLLAMLTPLMACYLGISLVQALLMDVAFALVYVLYAFVFNWVYDRILSVPARQGSASQQPSSPGNASGWITGWMKGKPA</sequence>
<keyword evidence="2" id="KW-1133">Transmembrane helix</keyword>
<feature type="transmembrane region" description="Helical" evidence="2">
    <location>
        <begin position="39"/>
        <end position="58"/>
    </location>
</feature>
<feature type="domain" description="Chlorhexidine efflux transporter" evidence="3">
    <location>
        <begin position="72"/>
        <end position="133"/>
    </location>
</feature>
<comment type="caution">
    <text evidence="4">The sequence shown here is derived from an EMBL/GenBank/DDBJ whole genome shotgun (WGS) entry which is preliminary data.</text>
</comment>
<keyword evidence="5" id="KW-1185">Reference proteome</keyword>
<dbReference type="Pfam" id="PF05232">
    <property type="entry name" value="BTP"/>
    <property type="match status" value="2"/>
</dbReference>
<feature type="transmembrane region" description="Helical" evidence="2">
    <location>
        <begin position="78"/>
        <end position="102"/>
    </location>
</feature>
<evidence type="ECO:0000313" key="4">
    <source>
        <dbReference type="EMBL" id="MPR27239.1"/>
    </source>
</evidence>
<dbReference type="Proteomes" id="UP000403266">
    <property type="component" value="Unassembled WGS sequence"/>
</dbReference>
<feature type="domain" description="Chlorhexidine efflux transporter" evidence="3">
    <location>
        <begin position="2"/>
        <end position="65"/>
    </location>
</feature>
<proteinExistence type="predicted"/>
<gene>
    <name evidence="4" type="ORF">FS320_19015</name>
</gene>
<reference evidence="4 5" key="1">
    <citation type="journal article" date="2019" name="Syst. Appl. Microbiol.">
        <title>Microvirga tunisiensis sp. nov., a root nodule symbiotic bacterium isolated from Lupinus micranthus and L. luteus grown in Northern Tunisia.</title>
        <authorList>
            <person name="Msaddak A."/>
            <person name="Rejili M."/>
            <person name="Duran D."/>
            <person name="Mars M."/>
            <person name="Palacios J.M."/>
            <person name="Ruiz-Argueso T."/>
            <person name="Rey L."/>
            <person name="Imperial J."/>
        </authorList>
    </citation>
    <scope>NUCLEOTIDE SEQUENCE [LARGE SCALE GENOMIC DNA]</scope>
    <source>
        <strain evidence="4 5">Lmie10</strain>
    </source>
</reference>
<dbReference type="InterPro" id="IPR007896">
    <property type="entry name" value="BTP_bacteria"/>
</dbReference>